<accession>A0A1C1YS30</accession>
<reference evidence="5 6" key="1">
    <citation type="submission" date="2015-12" db="EMBL/GenBank/DDBJ databases">
        <authorList>
            <person name="Shamseldin A."/>
            <person name="Moawad H."/>
            <person name="Abd El-Rahim W.M."/>
            <person name="Sadowsky M.J."/>
        </authorList>
    </citation>
    <scope>NUCLEOTIDE SEQUENCE [LARGE SCALE GENOMIC DNA]</scope>
    <source>
        <strain evidence="5 6">JC234</strain>
    </source>
</reference>
<dbReference type="CDD" id="cd06281">
    <property type="entry name" value="PBP1_LacI-like"/>
    <property type="match status" value="1"/>
</dbReference>
<dbReference type="PRINTS" id="PR00036">
    <property type="entry name" value="HTHLACI"/>
</dbReference>
<dbReference type="PROSITE" id="PS50932">
    <property type="entry name" value="HTH_LACI_2"/>
    <property type="match status" value="1"/>
</dbReference>
<feature type="domain" description="HTH lacI-type" evidence="4">
    <location>
        <begin position="19"/>
        <end position="73"/>
    </location>
</feature>
<evidence type="ECO:0000256" key="2">
    <source>
        <dbReference type="ARBA" id="ARBA00023125"/>
    </source>
</evidence>
<keyword evidence="6" id="KW-1185">Reference proteome</keyword>
<keyword evidence="1" id="KW-0805">Transcription regulation</keyword>
<dbReference type="GO" id="GO:0003700">
    <property type="term" value="F:DNA-binding transcription factor activity"/>
    <property type="evidence" value="ECO:0007669"/>
    <property type="project" value="TreeGrafter"/>
</dbReference>
<dbReference type="STRING" id="1480615.AWJ14_19845"/>
<dbReference type="Proteomes" id="UP000094795">
    <property type="component" value="Unassembled WGS sequence"/>
</dbReference>
<evidence type="ECO:0000313" key="5">
    <source>
        <dbReference type="EMBL" id="OCW56345.1"/>
    </source>
</evidence>
<keyword evidence="3" id="KW-0804">Transcription</keyword>
<dbReference type="AlphaFoldDB" id="A0A1C1YS30"/>
<dbReference type="InterPro" id="IPR046335">
    <property type="entry name" value="LacI/GalR-like_sensor"/>
</dbReference>
<dbReference type="InterPro" id="IPR000843">
    <property type="entry name" value="HTH_LacI"/>
</dbReference>
<dbReference type="PANTHER" id="PTHR30146">
    <property type="entry name" value="LACI-RELATED TRANSCRIPTIONAL REPRESSOR"/>
    <property type="match status" value="1"/>
</dbReference>
<evidence type="ECO:0000256" key="3">
    <source>
        <dbReference type="ARBA" id="ARBA00023163"/>
    </source>
</evidence>
<proteinExistence type="predicted"/>
<dbReference type="Gene3D" id="1.10.260.40">
    <property type="entry name" value="lambda repressor-like DNA-binding domains"/>
    <property type="match status" value="1"/>
</dbReference>
<name>A0A1C1YS30_9HYPH</name>
<dbReference type="InterPro" id="IPR028082">
    <property type="entry name" value="Peripla_BP_I"/>
</dbReference>
<dbReference type="PROSITE" id="PS00356">
    <property type="entry name" value="HTH_LACI_1"/>
    <property type="match status" value="1"/>
</dbReference>
<dbReference type="CDD" id="cd01392">
    <property type="entry name" value="HTH_LacI"/>
    <property type="match status" value="1"/>
</dbReference>
<protein>
    <recommendedName>
        <fullName evidence="4">HTH lacI-type domain-containing protein</fullName>
    </recommendedName>
</protein>
<dbReference type="RefSeq" id="WP_066182364.1">
    <property type="nucleotide sequence ID" value="NZ_LQZT01000042.1"/>
</dbReference>
<dbReference type="SUPFAM" id="SSF47413">
    <property type="entry name" value="lambda repressor-like DNA-binding domains"/>
    <property type="match status" value="1"/>
</dbReference>
<dbReference type="Gene3D" id="3.40.50.2300">
    <property type="match status" value="2"/>
</dbReference>
<dbReference type="SUPFAM" id="SSF53822">
    <property type="entry name" value="Periplasmic binding protein-like I"/>
    <property type="match status" value="1"/>
</dbReference>
<dbReference type="Pfam" id="PF00356">
    <property type="entry name" value="LacI"/>
    <property type="match status" value="1"/>
</dbReference>
<comment type="caution">
    <text evidence="5">The sequence shown here is derived from an EMBL/GenBank/DDBJ whole genome shotgun (WGS) entry which is preliminary data.</text>
</comment>
<evidence type="ECO:0000313" key="6">
    <source>
        <dbReference type="Proteomes" id="UP000094795"/>
    </source>
</evidence>
<gene>
    <name evidence="5" type="ORF">AWJ14_19845</name>
</gene>
<dbReference type="InterPro" id="IPR010982">
    <property type="entry name" value="Lambda_DNA-bd_dom_sf"/>
</dbReference>
<dbReference type="GO" id="GO:0000976">
    <property type="term" value="F:transcription cis-regulatory region binding"/>
    <property type="evidence" value="ECO:0007669"/>
    <property type="project" value="TreeGrafter"/>
</dbReference>
<evidence type="ECO:0000256" key="1">
    <source>
        <dbReference type="ARBA" id="ARBA00023015"/>
    </source>
</evidence>
<keyword evidence="2" id="KW-0238">DNA-binding</keyword>
<dbReference type="EMBL" id="LQZT01000042">
    <property type="protein sequence ID" value="OCW56345.1"/>
    <property type="molecule type" value="Genomic_DNA"/>
</dbReference>
<dbReference type="OrthoDB" id="7170131at2"/>
<sequence>MANEKKSTGEKAIARKKRLTVHDVARQAGVSTGTVSRVINNVPGVGEDVARRVRAAIDDLGWLPNIAAQNIRASTSRMIGFIFSDIRNPLYATMTKGAEGVFGPRGYLLVSSSSDGRMEREVNLIDLFRRRRADGLILTIADEDCPEVRSAIARSGISFVMLERALGDEATSISADHYGGTRQAVEHLKQMGHRRIAMITGGRGTLVMRERLRALEDAMAAGKLDPDPDLLRLDSFDAEYGYQQVQMLMGKKEPPTAILCLGVRLLPGVVSGLQNMGKTFPGDVSLICSNDTETASILTPPITAIRYDAHMLGRMAAAVLLEQIDQKGGKPEVKKFEIPTELVLRESVRRI</sequence>
<dbReference type="SMART" id="SM00354">
    <property type="entry name" value="HTH_LACI"/>
    <property type="match status" value="1"/>
</dbReference>
<evidence type="ECO:0000259" key="4">
    <source>
        <dbReference type="PROSITE" id="PS50932"/>
    </source>
</evidence>
<dbReference type="PANTHER" id="PTHR30146:SF138">
    <property type="entry name" value="TRANSCRIPTIONAL REGULATORY PROTEIN"/>
    <property type="match status" value="1"/>
</dbReference>
<organism evidence="5 6">
    <name type="scientific">Hoeflea olei</name>
    <dbReference type="NCBI Taxonomy" id="1480615"/>
    <lineage>
        <taxon>Bacteria</taxon>
        <taxon>Pseudomonadati</taxon>
        <taxon>Pseudomonadota</taxon>
        <taxon>Alphaproteobacteria</taxon>
        <taxon>Hyphomicrobiales</taxon>
        <taxon>Rhizobiaceae</taxon>
        <taxon>Hoeflea</taxon>
    </lineage>
</organism>
<dbReference type="Pfam" id="PF13377">
    <property type="entry name" value="Peripla_BP_3"/>
    <property type="match status" value="1"/>
</dbReference>